<dbReference type="SUPFAM" id="SSF142433">
    <property type="entry name" value="CinA-like"/>
    <property type="match status" value="1"/>
</dbReference>
<dbReference type="Pfam" id="PF02464">
    <property type="entry name" value="CinA"/>
    <property type="match status" value="1"/>
</dbReference>
<name>A0A450XXM1_9GAMM</name>
<evidence type="ECO:0000313" key="3">
    <source>
        <dbReference type="EMBL" id="VFK33987.1"/>
    </source>
</evidence>
<proteinExistence type="predicted"/>
<dbReference type="EMBL" id="CAADFQ010000058">
    <property type="protein sequence ID" value="VFK33987.1"/>
    <property type="molecule type" value="Genomic_DNA"/>
</dbReference>
<dbReference type="EMBL" id="CAADFO010000066">
    <property type="protein sequence ID" value="VFK30500.1"/>
    <property type="molecule type" value="Genomic_DNA"/>
</dbReference>
<dbReference type="InterPro" id="IPR008136">
    <property type="entry name" value="CinA_C"/>
</dbReference>
<sequence>METIQALTIQLGKALVQRGFLLATAESCTGGWIAEVVTAIPGSSGWFERGFVTYSNLSKQQMLGVSDATLERHGAVSEAVAREMAMGALLHSAARAAIAVSGIAGPSGGTPDKPVGTVCFAWAIEEFAEENKDPTELRQAFATRRFSGDRQSIRQQSVLFGLQGMLGMLQ</sequence>
<evidence type="ECO:0000313" key="2">
    <source>
        <dbReference type="EMBL" id="VFK30500.1"/>
    </source>
</evidence>
<reference evidence="3" key="1">
    <citation type="submission" date="2019-02" db="EMBL/GenBank/DDBJ databases">
        <authorList>
            <person name="Gruber-Vodicka R. H."/>
            <person name="Seah K. B. B."/>
        </authorList>
    </citation>
    <scope>NUCLEOTIDE SEQUENCE</scope>
    <source>
        <strain evidence="2">BECK_BZ197</strain>
        <strain evidence="4">BECK_BZ198</strain>
        <strain evidence="3">BECK_BZ199</strain>
    </source>
</reference>
<evidence type="ECO:0000313" key="4">
    <source>
        <dbReference type="EMBL" id="VFK76401.1"/>
    </source>
</evidence>
<evidence type="ECO:0000259" key="1">
    <source>
        <dbReference type="Pfam" id="PF02464"/>
    </source>
</evidence>
<feature type="domain" description="CinA C-terminal" evidence="1">
    <location>
        <begin position="6"/>
        <end position="166"/>
    </location>
</feature>
<organism evidence="3">
    <name type="scientific">Candidatus Kentrum sp. MB</name>
    <dbReference type="NCBI Taxonomy" id="2138164"/>
    <lineage>
        <taxon>Bacteria</taxon>
        <taxon>Pseudomonadati</taxon>
        <taxon>Pseudomonadota</taxon>
        <taxon>Gammaproteobacteria</taxon>
        <taxon>Candidatus Kentrum</taxon>
    </lineage>
</organism>
<dbReference type="InterPro" id="IPR036653">
    <property type="entry name" value="CinA-like_C"/>
</dbReference>
<dbReference type="NCBIfam" id="TIGR00199">
    <property type="entry name" value="PncC_domain"/>
    <property type="match status" value="1"/>
</dbReference>
<accession>A0A450XXM1</accession>
<dbReference type="AlphaFoldDB" id="A0A450XXM1"/>
<gene>
    <name evidence="2" type="ORF">BECKMB1821G_GA0114241_10661</name>
    <name evidence="4" type="ORF">BECKMB1821H_GA0114242_10555</name>
    <name evidence="3" type="ORF">BECKMB1821I_GA0114274_10585</name>
</gene>
<dbReference type="EMBL" id="CAADGH010000055">
    <property type="protein sequence ID" value="VFK76401.1"/>
    <property type="molecule type" value="Genomic_DNA"/>
</dbReference>
<dbReference type="Gene3D" id="3.90.950.20">
    <property type="entry name" value="CinA-like"/>
    <property type="match status" value="1"/>
</dbReference>
<protein>
    <submittedName>
        <fullName evidence="3">Nicotinamide-nucleotide amidase</fullName>
    </submittedName>
</protein>